<evidence type="ECO:0000256" key="7">
    <source>
        <dbReference type="SAM" id="Phobius"/>
    </source>
</evidence>
<feature type="transmembrane region" description="Helical" evidence="7">
    <location>
        <begin position="244"/>
        <end position="264"/>
    </location>
</feature>
<evidence type="ECO:0000313" key="8">
    <source>
        <dbReference type="EMBL" id="AHK70184.1"/>
    </source>
</evidence>
<proteinExistence type="inferred from homology"/>
<organism evidence="8 9">
    <name type="scientific">Gluconobacter oxydans DSM 3504</name>
    <dbReference type="NCBI Taxonomy" id="1288313"/>
    <lineage>
        <taxon>Bacteria</taxon>
        <taxon>Pseudomonadati</taxon>
        <taxon>Pseudomonadota</taxon>
        <taxon>Alphaproteobacteria</taxon>
        <taxon>Acetobacterales</taxon>
        <taxon>Acetobacteraceae</taxon>
        <taxon>Gluconobacter</taxon>
    </lineage>
</organism>
<feature type="transmembrane region" description="Helical" evidence="7">
    <location>
        <begin position="170"/>
        <end position="190"/>
    </location>
</feature>
<dbReference type="EMBL" id="CP004373">
    <property type="protein sequence ID" value="AHK70184.1"/>
    <property type="molecule type" value="Genomic_DNA"/>
</dbReference>
<dbReference type="Pfam" id="PF00860">
    <property type="entry name" value="Xan_ur_permease"/>
    <property type="match status" value="1"/>
</dbReference>
<keyword evidence="4 7" id="KW-0812">Transmembrane</keyword>
<dbReference type="AlphaFoldDB" id="A0A067Z1Q9"/>
<evidence type="ECO:0000256" key="3">
    <source>
        <dbReference type="ARBA" id="ARBA00022448"/>
    </source>
</evidence>
<dbReference type="PANTHER" id="PTHR43337">
    <property type="entry name" value="XANTHINE/URACIL PERMEASE C887.17-RELATED"/>
    <property type="match status" value="1"/>
</dbReference>
<dbReference type="HOGENOM" id="CLU_024508_0_1_5"/>
<evidence type="ECO:0000313" key="9">
    <source>
        <dbReference type="Proteomes" id="UP000031656"/>
    </source>
</evidence>
<feature type="transmembrane region" description="Helical" evidence="7">
    <location>
        <begin position="103"/>
        <end position="123"/>
    </location>
</feature>
<dbReference type="InterPro" id="IPR006043">
    <property type="entry name" value="NCS2"/>
</dbReference>
<evidence type="ECO:0000256" key="2">
    <source>
        <dbReference type="ARBA" id="ARBA00005697"/>
    </source>
</evidence>
<dbReference type="GO" id="GO:0005886">
    <property type="term" value="C:plasma membrane"/>
    <property type="evidence" value="ECO:0007669"/>
    <property type="project" value="TreeGrafter"/>
</dbReference>
<dbReference type="InterPro" id="IPR045018">
    <property type="entry name" value="Azg-like"/>
</dbReference>
<keyword evidence="3" id="KW-0813">Transport</keyword>
<keyword evidence="5 7" id="KW-1133">Transmembrane helix</keyword>
<dbReference type="GO" id="GO:0005345">
    <property type="term" value="F:purine nucleobase transmembrane transporter activity"/>
    <property type="evidence" value="ECO:0007669"/>
    <property type="project" value="TreeGrafter"/>
</dbReference>
<feature type="transmembrane region" description="Helical" evidence="7">
    <location>
        <begin position="23"/>
        <end position="47"/>
    </location>
</feature>
<reference evidence="8 9" key="1">
    <citation type="journal article" date="2015" name="Appl. Microbiol. Biotechnol.">
        <title>The consequence of an additional NADH dehydrogenase paralog on the growth of Gluconobacter oxydans DSM3504.</title>
        <authorList>
            <person name="Kostner D."/>
            <person name="Luchterhand B."/>
            <person name="Junker A."/>
            <person name="Volland S."/>
            <person name="Daniel R."/>
            <person name="Buchs J."/>
            <person name="Liebl W."/>
            <person name="Ehrenreich A."/>
        </authorList>
    </citation>
    <scope>NUCLEOTIDE SEQUENCE [LARGE SCALE GENOMIC DNA]</scope>
    <source>
        <strain evidence="8">DSM 3504</strain>
    </source>
</reference>
<accession>A0A067Z1Q9</accession>
<evidence type="ECO:0000256" key="1">
    <source>
        <dbReference type="ARBA" id="ARBA00004127"/>
    </source>
</evidence>
<feature type="transmembrane region" description="Helical" evidence="7">
    <location>
        <begin position="421"/>
        <end position="438"/>
    </location>
</feature>
<feature type="transmembrane region" description="Helical" evidence="7">
    <location>
        <begin position="59"/>
        <end position="83"/>
    </location>
</feature>
<feature type="transmembrane region" description="Helical" evidence="7">
    <location>
        <begin position="329"/>
        <end position="348"/>
    </location>
</feature>
<dbReference type="PANTHER" id="PTHR43337:SF1">
    <property type="entry name" value="XANTHINE_URACIL PERMEASE C887.17-RELATED"/>
    <property type="match status" value="1"/>
</dbReference>
<sequence length="444" mass="46555">MLLSRLDRWFHITARGSTIPREIIAGLTVFGAMAYIVAVNPAILSAAGLDRHDMVMTTIAGAVAGTLLMALWARLPIALAPAMSSNVLFAQVVVQQAHVSPRTAFTVVLFSGLCFTALSLSQIRQRIIRGFPPSIVLGIQIALGAFIARIGLTTGGIAVPSSEGLTFGSLSNPSVLLSMAGVVLSAILVVLRVPAGLLIAILAITMAGLFIQTPSGPITHLPAQLLDWPHYPTNLFLPFDFHEYFSHLGLLVPITLYFLLSDFFDATATMMSVAHRAGLDGTVEKPALDHRAFGSDGAASIIGASLGTCTVSAYVESLAGVEAGGRTGLSALVVAVLFALSSVFWPLITAIPAIATAPVLILVGLNMLGSLSRVAETPAEAIPPLTMLLIAGVTGNFMLSLSCGLLIYTAIAIAMRQFQRLTPIVLGLDAAFVFYMILQAHMGA</sequence>
<feature type="transmembrane region" description="Helical" evidence="7">
    <location>
        <begin position="197"/>
        <end position="215"/>
    </location>
</feature>
<dbReference type="KEGG" id="goy:GLS_c02670"/>
<comment type="similarity">
    <text evidence="2">Belongs to the nucleobase:cation symporter-2 (NCS2) (TC 2.A.40) family. Azg-like subfamily.</text>
</comment>
<feature type="transmembrane region" description="Helical" evidence="7">
    <location>
        <begin position="135"/>
        <end position="158"/>
    </location>
</feature>
<keyword evidence="6 7" id="KW-0472">Membrane</keyword>
<evidence type="ECO:0000256" key="4">
    <source>
        <dbReference type="ARBA" id="ARBA00022692"/>
    </source>
</evidence>
<comment type="subcellular location">
    <subcellularLocation>
        <location evidence="1">Endomembrane system</location>
        <topology evidence="1">Multi-pass membrane protein</topology>
    </subcellularLocation>
</comment>
<dbReference type="Proteomes" id="UP000031656">
    <property type="component" value="Chromosome"/>
</dbReference>
<evidence type="ECO:0000256" key="5">
    <source>
        <dbReference type="ARBA" id="ARBA00022989"/>
    </source>
</evidence>
<dbReference type="GO" id="GO:0012505">
    <property type="term" value="C:endomembrane system"/>
    <property type="evidence" value="ECO:0007669"/>
    <property type="project" value="UniProtKB-SubCell"/>
</dbReference>
<gene>
    <name evidence="8" type="primary">pbuO</name>
    <name evidence="8" type="ORF">GLS_c02670</name>
</gene>
<feature type="transmembrane region" description="Helical" evidence="7">
    <location>
        <begin position="387"/>
        <end position="415"/>
    </location>
</feature>
<evidence type="ECO:0000256" key="6">
    <source>
        <dbReference type="ARBA" id="ARBA00023136"/>
    </source>
</evidence>
<protein>
    <submittedName>
        <fullName evidence="8">Putative guanine/hypoxanthine permease PbuO</fullName>
    </submittedName>
</protein>
<name>A0A067Z1Q9_GLUOY</name>